<dbReference type="EMBL" id="LFZO01000552">
    <property type="protein sequence ID" value="KXT06554.1"/>
    <property type="molecule type" value="Genomic_DNA"/>
</dbReference>
<accession>A0A139HVU3</accession>
<evidence type="ECO:0008006" key="4">
    <source>
        <dbReference type="Google" id="ProtNLM"/>
    </source>
</evidence>
<protein>
    <recommendedName>
        <fullName evidence="4">Nucleotide-diphospho-sugar transferase</fullName>
    </recommendedName>
</protein>
<dbReference type="EMBL" id="LFZO01000552">
    <property type="protein sequence ID" value="KXT06556.1"/>
    <property type="molecule type" value="Genomic_DNA"/>
</dbReference>
<dbReference type="OrthoDB" id="3650077at2759"/>
<keyword evidence="1" id="KW-1133">Transmembrane helix</keyword>
<reference evidence="2 3" key="1">
    <citation type="submission" date="2015-07" db="EMBL/GenBank/DDBJ databases">
        <title>Comparative genomics of the Sigatoka disease complex on banana suggests a link between parallel evolutionary changes in Pseudocercospora fijiensis and Pseudocercospora eumusae and increased virulence on the banana host.</title>
        <authorList>
            <person name="Chang T.-C."/>
            <person name="Salvucci A."/>
            <person name="Crous P.W."/>
            <person name="Stergiopoulos I."/>
        </authorList>
    </citation>
    <scope>NUCLEOTIDE SEQUENCE [LARGE SCALE GENOMIC DNA]</scope>
    <source>
        <strain evidence="2 3">CBS 116634</strain>
    </source>
</reference>
<keyword evidence="3" id="KW-1185">Reference proteome</keyword>
<keyword evidence="1" id="KW-0812">Transmembrane</keyword>
<comment type="caution">
    <text evidence="2">The sequence shown here is derived from an EMBL/GenBank/DDBJ whole genome shotgun (WGS) entry which is preliminary data.</text>
</comment>
<sequence length="364" mass="43119">MAARWKYFKHCLSLQSLHNVWSTSSWRYTPMPPTETATCFRSSLLWPILLLITALFFLFDLKRWFRVPMSAPEPDPEWSQYAYCQYVTTTEYLCNSIMIFESLHTLHSKASRVMMYPKEWAQDSDTRRGRMLRKARDELGVVLKAIQVQHFGEEEDQKTWAESFTKLLAFNLTDYKRVLTLDSDATVLRSMDELFLMPSAPVAMPRAYWLNDSTLSSQLILVEPSTFEMNRVLEAFRHRSPTDYDMEIANHLYGKDCIVIPHRRYDLLTGEFRNQDHHLYLGSEQELWDPEAAYDEAKYLHFSDWPLPKPWLHASQEQLEEVVPHCHRMADGTEDCRDREKWLLVYQDFRERRERVCGSDFVSL</sequence>
<keyword evidence="1" id="KW-0472">Membrane</keyword>
<dbReference type="STRING" id="113226.A0A139HVU3"/>
<dbReference type="Gene3D" id="3.90.550.10">
    <property type="entry name" value="Spore Coat Polysaccharide Biosynthesis Protein SpsA, Chain A"/>
    <property type="match status" value="1"/>
</dbReference>
<organism evidence="2 3">
    <name type="scientific">Pseudocercospora musae</name>
    <dbReference type="NCBI Taxonomy" id="113226"/>
    <lineage>
        <taxon>Eukaryota</taxon>
        <taxon>Fungi</taxon>
        <taxon>Dikarya</taxon>
        <taxon>Ascomycota</taxon>
        <taxon>Pezizomycotina</taxon>
        <taxon>Dothideomycetes</taxon>
        <taxon>Dothideomycetidae</taxon>
        <taxon>Mycosphaerellales</taxon>
        <taxon>Mycosphaerellaceae</taxon>
        <taxon>Pseudocercospora</taxon>
    </lineage>
</organism>
<evidence type="ECO:0000256" key="1">
    <source>
        <dbReference type="SAM" id="Phobius"/>
    </source>
</evidence>
<dbReference type="InterPro" id="IPR050587">
    <property type="entry name" value="GNT1/Glycosyltrans_8"/>
</dbReference>
<dbReference type="SUPFAM" id="SSF53448">
    <property type="entry name" value="Nucleotide-diphospho-sugar transferases"/>
    <property type="match status" value="1"/>
</dbReference>
<gene>
    <name evidence="2" type="ORF">AC579_1172</name>
</gene>
<evidence type="ECO:0000313" key="2">
    <source>
        <dbReference type="EMBL" id="KXT06556.1"/>
    </source>
</evidence>
<dbReference type="InterPro" id="IPR029044">
    <property type="entry name" value="Nucleotide-diphossugar_trans"/>
</dbReference>
<feature type="transmembrane region" description="Helical" evidence="1">
    <location>
        <begin position="44"/>
        <end position="61"/>
    </location>
</feature>
<dbReference type="PANTHER" id="PTHR11183">
    <property type="entry name" value="GLYCOGENIN SUBFAMILY MEMBER"/>
    <property type="match status" value="1"/>
</dbReference>
<name>A0A139HVU3_9PEZI</name>
<evidence type="ECO:0000313" key="3">
    <source>
        <dbReference type="Proteomes" id="UP000073492"/>
    </source>
</evidence>
<dbReference type="Proteomes" id="UP000073492">
    <property type="component" value="Unassembled WGS sequence"/>
</dbReference>
<dbReference type="AlphaFoldDB" id="A0A139HVU3"/>
<proteinExistence type="predicted"/>